<protein>
    <submittedName>
        <fullName evidence="2">Mu phage uncharacterized protein</fullName>
    </submittedName>
</protein>
<name>Q8EJ20_SHEON</name>
<evidence type="ECO:0000313" key="3">
    <source>
        <dbReference type="Proteomes" id="UP000008186"/>
    </source>
</evidence>
<dbReference type="OrthoDB" id="4558460at2"/>
<dbReference type="RefSeq" id="WP_011070978.1">
    <property type="nucleotide sequence ID" value="NC_004347.2"/>
</dbReference>
<dbReference type="STRING" id="211586.SO_0653"/>
<gene>
    <name evidence="2" type="ordered locus">SO_0653</name>
</gene>
<dbReference type="EMBL" id="AE014299">
    <property type="protein sequence ID" value="AAN53731.2"/>
    <property type="molecule type" value="Genomic_DNA"/>
</dbReference>
<feature type="domain" description="DUF4145" evidence="1">
    <location>
        <begin position="135"/>
        <end position="229"/>
    </location>
</feature>
<accession>Q8EJ20</accession>
<dbReference type="PaxDb" id="211586-SO_0653"/>
<dbReference type="Proteomes" id="UP000008186">
    <property type="component" value="Chromosome"/>
</dbReference>
<organism evidence="2 3">
    <name type="scientific">Shewanella oneidensis (strain ATCC 700550 / JCM 31522 / CIP 106686 / LMG 19005 / NCIMB 14063 / MR-1)</name>
    <dbReference type="NCBI Taxonomy" id="211586"/>
    <lineage>
        <taxon>Bacteria</taxon>
        <taxon>Pseudomonadati</taxon>
        <taxon>Pseudomonadota</taxon>
        <taxon>Gammaproteobacteria</taxon>
        <taxon>Alteromonadales</taxon>
        <taxon>Shewanellaceae</taxon>
        <taxon>Shewanella</taxon>
    </lineage>
</organism>
<dbReference type="DNASU" id="1168514"/>
<dbReference type="KEGG" id="son:SO_0653"/>
<evidence type="ECO:0000259" key="1">
    <source>
        <dbReference type="Pfam" id="PF13643"/>
    </source>
</evidence>
<keyword evidence="3" id="KW-1185">Reference proteome</keyword>
<dbReference type="HOGENOM" id="CLU_096471_0_0_6"/>
<reference evidence="2 3" key="1">
    <citation type="journal article" date="2002" name="Nat. Biotechnol.">
        <title>Genome sequence of the dissimilatory metal ion-reducing bacterium Shewanella oneidensis.</title>
        <authorList>
            <person name="Heidelberg J.F."/>
            <person name="Paulsen I.T."/>
            <person name="Nelson K.E."/>
            <person name="Gaidos E.J."/>
            <person name="Nelson W.C."/>
            <person name="Read T.D."/>
            <person name="Eisen J.A."/>
            <person name="Seshadri R."/>
            <person name="Ward N."/>
            <person name="Methe B."/>
            <person name="Clayton R.A."/>
            <person name="Meyer T."/>
            <person name="Tsapin A."/>
            <person name="Scott J."/>
            <person name="Beanan M."/>
            <person name="Brinkac L."/>
            <person name="Daugherty S."/>
            <person name="DeBoy R.T."/>
            <person name="Dodson R.J."/>
            <person name="Durkin A.S."/>
            <person name="Haft D.H."/>
            <person name="Kolonay J.F."/>
            <person name="Madupu R."/>
            <person name="Peterson J.D."/>
            <person name="Umayam L.A."/>
            <person name="White O."/>
            <person name="Wolf A.M."/>
            <person name="Vamathevan J."/>
            <person name="Weidman J."/>
            <person name="Impraim M."/>
            <person name="Lee K."/>
            <person name="Berry K."/>
            <person name="Lee C."/>
            <person name="Mueller J."/>
            <person name="Khouri H."/>
            <person name="Gill J."/>
            <person name="Utterback T.R."/>
            <person name="McDonald L.A."/>
            <person name="Feldblyum T.V."/>
            <person name="Smith H.O."/>
            <person name="Venter J.C."/>
            <person name="Nealson K.H."/>
            <person name="Fraser C.M."/>
        </authorList>
    </citation>
    <scope>NUCLEOTIDE SEQUENCE [LARGE SCALE GENOMIC DNA]</scope>
    <source>
        <strain evidence="3">ATCC 700550 / JCM 31522 / CIP 106686 / LMG 19005 / NCIMB 14063 / MR-1</strain>
    </source>
</reference>
<dbReference type="eggNOG" id="ENOG5032RNM">
    <property type="taxonomic scope" value="Bacteria"/>
</dbReference>
<dbReference type="PATRIC" id="fig|211586.12.peg.629"/>
<reference evidence="2 3" key="3">
    <citation type="journal article" date="2008" name="Appl. Environ. Microbiol.">
        <title>Identification of mobile elements and pseudogenes in the Shewanella oneidensis MR-1 genome.</title>
        <authorList>
            <person name="Romine M.F."/>
            <person name="Carlson T.S."/>
            <person name="Norbeck A.D."/>
            <person name="McCue L.A."/>
            <person name="Lipton M.S."/>
        </authorList>
    </citation>
    <scope>NUCLEOTIDE SEQUENCE [LARGE SCALE GENOMIC DNA]</scope>
    <source>
        <strain evidence="3">ATCC 700550 / JCM 31522 / CIP 106686 / LMG 19005 / NCIMB 14063 / MR-1</strain>
    </source>
</reference>
<dbReference type="InterPro" id="IPR025285">
    <property type="entry name" value="DUF4145"/>
</dbReference>
<dbReference type="BioCyc" id="SONE211586:G1GMP-617-MONOMER"/>
<sequence>MEHVEPNIDGFKYYCSRFKNHFSFDERLTPWSCPHCKIGRLIAKEENFFCQETLILHSERKPSLQYSGFFICNCCDNKTFSTGTGKNNYYCGGDDETGDFTEMYVNEYTPQFFSPSIMLFNPPASTPQSVRDSLKRAFSICWCDIPASCNVLRVTVEILLKERWPEVPIVINGQNLNKKLNELKKIEASQPKLLEILDYFLAIKWLGNNGSHDAELEERDLAVAFKIMDKALILLYSRDDNSVSEWVRMINAAEGRPIKS</sequence>
<proteinExistence type="predicted"/>
<dbReference type="Pfam" id="PF13643">
    <property type="entry name" value="DUF4145"/>
    <property type="match status" value="1"/>
</dbReference>
<evidence type="ECO:0000313" key="2">
    <source>
        <dbReference type="EMBL" id="AAN53731.2"/>
    </source>
</evidence>
<reference evidence="2 3" key="4">
    <citation type="journal article" date="2011" name="BMC Genomics">
        <title>Genome-wide protein localization prediction strategies for gram negative bacteria.</title>
        <authorList>
            <person name="Romine M.F."/>
        </authorList>
    </citation>
    <scope>NUCLEOTIDE SEQUENCE [LARGE SCALE GENOMIC DNA]</scope>
    <source>
        <strain evidence="3">ATCC 700550 / JCM 31522 / CIP 106686 / LMG 19005 / NCIMB 14063 / MR-1</strain>
    </source>
</reference>
<dbReference type="AlphaFoldDB" id="Q8EJ20"/>
<reference evidence="2 3" key="2">
    <citation type="journal article" date="2005" name="Proteomics">
        <title>Global detection and characterization of hypothetical proteins in Shewanella oneidensis MR-1 using LC-MS based proteomics.</title>
        <authorList>
            <person name="Elias D.A."/>
            <person name="Monroe M.E."/>
            <person name="Marshall M.J."/>
            <person name="Romine M.F."/>
            <person name="Belieav A.S."/>
            <person name="Fredrickson J.K."/>
            <person name="Anderson G.A."/>
            <person name="Smith R.D."/>
            <person name="Lipton M.S."/>
        </authorList>
    </citation>
    <scope>NUCLEOTIDE SEQUENCE [LARGE SCALE GENOMIC DNA]</scope>
    <source>
        <strain evidence="3">ATCC 700550 / JCM 31522 / CIP 106686 / LMG 19005 / NCIMB 14063 / MR-1</strain>
    </source>
</reference>